<name>A0A3P3XYF8_PLABS</name>
<geneLocation type="mitochondrion" evidence="2"/>
<dbReference type="AlphaFoldDB" id="A0A3P3XYF8"/>
<dbReference type="Proteomes" id="UP000290189">
    <property type="component" value="Unassembled WGS sequence"/>
</dbReference>
<sequence length="384" mass="42557">MPLTGRDGIAQLFPTSSRGGEFWSDTAWAKSRVLKKTGTDSGYELGSMRGSGTMSIANGMLTMQGSPRYYIHSKKTLWEDVEFTAYARNAGADEGVSYSGITLVARTNHHRYKEDPCSAHGYYCRLYFGTGQVAFQKEFCHTRQGSAIYSASKRGVAVNKKDFTDSFIGMKFIVRTQPDRKSVRLQLYLDRTDGANGGSWNLVHEMVDKDWQPVKTLETAFKCKYPYAPGPSFSSPVLGPKEVCFLRSDKITNLILRYDPINWYLFDISRSSTYCAAAYSIAADEVEAAASMKGGEGFFHFADRAFWSGRSAPARDGDAEGQPLMEGDRNSTPAYPYGSGSSSKQKLAGILSWLVPQRPPTHVDTAKQLLASRPVTQRGHQKTH</sequence>
<organism evidence="2 3">
    <name type="scientific">Plasmodiophora brassicae</name>
    <name type="common">Clubroot disease agent</name>
    <dbReference type="NCBI Taxonomy" id="37360"/>
    <lineage>
        <taxon>Eukaryota</taxon>
        <taxon>Sar</taxon>
        <taxon>Rhizaria</taxon>
        <taxon>Endomyxa</taxon>
        <taxon>Phytomyxea</taxon>
        <taxon>Plasmodiophorida</taxon>
        <taxon>Plasmodiophoridae</taxon>
        <taxon>Plasmodiophora</taxon>
    </lineage>
</organism>
<dbReference type="EMBL" id="OVEO01000001">
    <property type="protein sequence ID" value="SPQ92977.1"/>
    <property type="molecule type" value="Genomic_DNA"/>
</dbReference>
<evidence type="ECO:0000313" key="3">
    <source>
        <dbReference type="Proteomes" id="UP000290189"/>
    </source>
</evidence>
<gene>
    <name evidence="2" type="ORF">PLBR_LOCUS192</name>
</gene>
<evidence type="ECO:0000313" key="2">
    <source>
        <dbReference type="EMBL" id="SPQ92977.1"/>
    </source>
</evidence>
<evidence type="ECO:0000256" key="1">
    <source>
        <dbReference type="SAM" id="MobiDB-lite"/>
    </source>
</evidence>
<keyword evidence="2" id="KW-0496">Mitochondrion</keyword>
<proteinExistence type="predicted"/>
<protein>
    <submittedName>
        <fullName evidence="2">Uncharacterized protein</fullName>
    </submittedName>
</protein>
<feature type="region of interest" description="Disordered" evidence="1">
    <location>
        <begin position="312"/>
        <end position="341"/>
    </location>
</feature>
<accession>A0A3P3XYF8</accession>
<reference evidence="2 3" key="1">
    <citation type="submission" date="2018-03" db="EMBL/GenBank/DDBJ databases">
        <authorList>
            <person name="Fogelqvist J."/>
        </authorList>
    </citation>
    <scope>NUCLEOTIDE SEQUENCE [LARGE SCALE GENOMIC DNA]</scope>
</reference>